<keyword evidence="2" id="KW-0812">Transmembrane</keyword>
<feature type="transmembrane region" description="Helical" evidence="2">
    <location>
        <begin position="1693"/>
        <end position="1714"/>
    </location>
</feature>
<evidence type="ECO:0000256" key="1">
    <source>
        <dbReference type="SAM" id="MobiDB-lite"/>
    </source>
</evidence>
<dbReference type="Proteomes" id="UP001230188">
    <property type="component" value="Unassembled WGS sequence"/>
</dbReference>
<reference evidence="4" key="1">
    <citation type="submission" date="2023-01" db="EMBL/GenBank/DDBJ databases">
        <title>Metagenome sequencing of chrysophaentin producing Chrysophaeum taylorii.</title>
        <authorList>
            <person name="Davison J."/>
            <person name="Bewley C."/>
        </authorList>
    </citation>
    <scope>NUCLEOTIDE SEQUENCE</scope>
    <source>
        <strain evidence="4">NIES-1699</strain>
    </source>
</reference>
<feature type="region of interest" description="Disordered" evidence="1">
    <location>
        <begin position="1777"/>
        <end position="1802"/>
    </location>
</feature>
<proteinExistence type="predicted"/>
<sequence>MSISSELSLHTVESNNYTNWESDRHSNEFPFFIPFNPALELCFVYTVVYPFDFSVFFSFFPFNNAVDVPFVPFDPAVDLAFVYAFLYPLKLSVFFPFVSFDPAVDLTFIPFDPAVDLAFVYAFVYPLELSVFFSFIPFDPAYALTFTTVFSINNAISNAITEHTLWINTDCDDINIRAAFIANHHAISPASVDLAPIKVSNLIRCDLANLAAICIAEYTHSHSESHNFRTKFGVTNDSFTNDGFINFVNVSFAVDRPFDVGFAIDDYCSNDCFADEYDANQLRPIDAGDRAIIVFALSFSESGYINTELHVHACSTFADPNTIALPNHHPYGSTIWGHTFSHIVCQFYDVSNTAIVQSPSIEKRVNENTYTQPDRQRRHGTPVRPTVDWVGADQIFDNPLRAPRTPKQRSYSAIFDSHGPTPLRLAVRATNAANVTFQQDKLRILCNIYLLSDETGSFARRRLDDTLYVYSTWTMVNGTITQNRTLEDVATTELSVLEPLTVVDVSVSSIPINGRLEVEPAKGIAFFDKFRLWTLDWESDNLPLQYEFKSEVAGAVDTEAILQATSNASTLSGTRLREGSPNVTLKVVAIDAIGAKATAVTRAHVVAESNQSTAFEEILDEAIDEAFAEGSFDSLSQIATSATTYAVSDPVALDSLVTAYVDGYQALADTASEAVLDQAAATLLYLVDDPVALPVDSAKNALDMIEDVAGNLDGIGISDDSSAPKTIVQTLSKLLDSELFADGGNSTTQATDTMLNTIDSVNQAQRESLVVNEQTVGTNSTYISTASSRFRPSRDRQVEITTDQMNSAAIVEAIQGALYATSLTEFVGLNNTPMGSAASSDVVRLYFSATGNDATRRRRVQSANTSRTAVTLQIAGGDGAVANATNITVECPCHFEGYKIATCPDNVTTRSVYCDGTPQSVVFSCNSSRSACATWENERWVVPDNCKIAESEGGVSSCECDIDDSRGAGVYSTTDEAVDTLERYTNVFHTRPSLKASLLMLVTAIVLFVTVVLLAGLGESLDKRHAANFVRQEGSTAIIPFSEQEQKQVWTQTLVNRHPFLNLLFIYSQTVPRRLRAWKFGVELFIILMSTALEIVWGYPDEDCGRHSSEDACANPKSLGSRQHLCKWDVCSGSCADNEQGNGAATAADHIIMVFMIELFIAPILAFADWIMDEYLLAPVPPELQWYHGGGPSRTQSTAVEFSNKEELKMEEEQESNKNEDESMYATSLKAWINLIRHSSSSSASFGGDKLSSQTESRFGIRKARRASVSRSANLGVLSRASLSAITVAMQKSVQMLIRGPSSSSSRTGVVASPLEDGDVSEEREHDGTPDDSRLIDELAFQIRHAVLRRQQELHDVMVAAHERRDEVGRLSLHILEVMEEQLLSEWGWVPGPTLWELEIAKVIRNHLEAASELYEELKHLGNDPTTFETRMEKVLERERFDRLSAIERKVYAKTQDRALYQIDRREEPPPVRAYVLAWAVFALFAGGVLVFMAQVATTIGTGEFKLMLMGFSVTVVMFYVVVLPFEVFFFDLLLPGLLTEHMKKLRDPGRLRRFPYRTKLPDSTCCYLCMLFPWLAESRLGALLLGDLDNLRREVSSSSLSSGGSSEIKNYDSLLVQLSKIYRDSAFQPSPGTRLALTLSALILIVPSDYQELIFEELVLGITTLSAVFTQFTELPQAFNLASRKPTDANEVINYVAAVVFALVFGGLITLVVKVLNSNAGKKLLGGSYERVASILDEDDDDDDQSAHDFLRATFEKKPEPGNTGIVISFDDAARQQDSGYHDASSTLEPTSDLEARTRSS</sequence>
<dbReference type="EMBL" id="JAQMWT010000315">
    <property type="protein sequence ID" value="KAJ8605433.1"/>
    <property type="molecule type" value="Genomic_DNA"/>
</dbReference>
<accession>A0AAD7XQP1</accession>
<comment type="caution">
    <text evidence="4">The sequence shown here is derived from an EMBL/GenBank/DDBJ whole genome shotgun (WGS) entry which is preliminary data.</text>
</comment>
<feature type="transmembrane region" description="Helical" evidence="2">
    <location>
        <begin position="1517"/>
        <end position="1540"/>
    </location>
</feature>
<keyword evidence="2" id="KW-0472">Membrane</keyword>
<feature type="compositionally biased region" description="Polar residues" evidence="1">
    <location>
        <begin position="1777"/>
        <end position="1791"/>
    </location>
</feature>
<dbReference type="InterPro" id="IPR002859">
    <property type="entry name" value="PKD/REJ-like"/>
</dbReference>
<feature type="transmembrane region" description="Helical" evidence="2">
    <location>
        <begin position="996"/>
        <end position="1017"/>
    </location>
</feature>
<keyword evidence="2" id="KW-1133">Transmembrane helix</keyword>
<name>A0AAD7XQP1_9STRA</name>
<dbReference type="Pfam" id="PF02010">
    <property type="entry name" value="REJ"/>
    <property type="match status" value="1"/>
</dbReference>
<feature type="transmembrane region" description="Helical" evidence="2">
    <location>
        <begin position="1474"/>
        <end position="1497"/>
    </location>
</feature>
<keyword evidence="5" id="KW-1185">Reference proteome</keyword>
<feature type="transmembrane region" description="Helical" evidence="2">
    <location>
        <begin position="1151"/>
        <end position="1172"/>
    </location>
</feature>
<evidence type="ECO:0000313" key="5">
    <source>
        <dbReference type="Proteomes" id="UP001230188"/>
    </source>
</evidence>
<gene>
    <name evidence="4" type="ORF">CTAYLR_003309</name>
</gene>
<protein>
    <recommendedName>
        <fullName evidence="3">PKD/REJ-like domain-containing protein</fullName>
    </recommendedName>
</protein>
<feature type="transmembrane region" description="Helical" evidence="2">
    <location>
        <begin position="1080"/>
        <end position="1099"/>
    </location>
</feature>
<feature type="region of interest" description="Disordered" evidence="1">
    <location>
        <begin position="1299"/>
        <end position="1332"/>
    </location>
</feature>
<evidence type="ECO:0000256" key="2">
    <source>
        <dbReference type="SAM" id="Phobius"/>
    </source>
</evidence>
<feature type="compositionally biased region" description="Basic and acidic residues" evidence="1">
    <location>
        <begin position="1321"/>
        <end position="1332"/>
    </location>
</feature>
<evidence type="ECO:0000259" key="3">
    <source>
        <dbReference type="Pfam" id="PF02010"/>
    </source>
</evidence>
<evidence type="ECO:0000313" key="4">
    <source>
        <dbReference type="EMBL" id="KAJ8605433.1"/>
    </source>
</evidence>
<organism evidence="4 5">
    <name type="scientific">Chrysophaeum taylorii</name>
    <dbReference type="NCBI Taxonomy" id="2483200"/>
    <lineage>
        <taxon>Eukaryota</taxon>
        <taxon>Sar</taxon>
        <taxon>Stramenopiles</taxon>
        <taxon>Ochrophyta</taxon>
        <taxon>Pelagophyceae</taxon>
        <taxon>Pelagomonadales</taxon>
        <taxon>Pelagomonadaceae</taxon>
        <taxon>Chrysophaeum</taxon>
    </lineage>
</organism>
<feature type="domain" description="PKD/REJ-like" evidence="3">
    <location>
        <begin position="500"/>
        <end position="635"/>
    </location>
</feature>